<keyword evidence="2" id="KW-1133">Transmembrane helix</keyword>
<feature type="transmembrane region" description="Helical" evidence="2">
    <location>
        <begin position="88"/>
        <end position="106"/>
    </location>
</feature>
<sequence>MHIKTINGNTPDGGRAAGDGPAYGGPGGDGPGGPEPGGTEPGADGRGGGRLRADSAPVLAGAAVAVGGVGAFLALADIASPLRAPCTLFFLVLAPAAAVATALGRLDPLSRAVVAGAAAVAADLLVAQAMLALHIWSARGGVVAVAVLSGIVFLGVSVRRRHSGARGRGSRTN</sequence>
<feature type="transmembrane region" description="Helical" evidence="2">
    <location>
        <begin position="141"/>
        <end position="158"/>
    </location>
</feature>
<evidence type="ECO:0000256" key="1">
    <source>
        <dbReference type="SAM" id="MobiDB-lite"/>
    </source>
</evidence>
<organism evidence="3 4">
    <name type="scientific">Streptomyces paromomycinus</name>
    <name type="common">Streptomyces rimosus subsp. paromomycinus</name>
    <dbReference type="NCBI Taxonomy" id="92743"/>
    <lineage>
        <taxon>Bacteria</taxon>
        <taxon>Bacillati</taxon>
        <taxon>Actinomycetota</taxon>
        <taxon>Actinomycetes</taxon>
        <taxon>Kitasatosporales</taxon>
        <taxon>Streptomycetaceae</taxon>
        <taxon>Streptomyces</taxon>
    </lineage>
</organism>
<feature type="transmembrane region" description="Helical" evidence="2">
    <location>
        <begin position="56"/>
        <end position="76"/>
    </location>
</feature>
<dbReference type="Proteomes" id="UP000286746">
    <property type="component" value="Unassembled WGS sequence"/>
</dbReference>
<proteinExistence type="predicted"/>
<name>A0A401WC60_STREY</name>
<evidence type="ECO:0000313" key="4">
    <source>
        <dbReference type="Proteomes" id="UP000286746"/>
    </source>
</evidence>
<dbReference type="RefSeq" id="WP_246177706.1">
    <property type="nucleotide sequence ID" value="NZ_BHZD01000001.1"/>
</dbReference>
<gene>
    <name evidence="3" type="ORF">GKJPGBOP_06689</name>
</gene>
<dbReference type="EMBL" id="BHZD01000001">
    <property type="protein sequence ID" value="GCD46934.1"/>
    <property type="molecule type" value="Genomic_DNA"/>
</dbReference>
<evidence type="ECO:0000256" key="2">
    <source>
        <dbReference type="SAM" id="Phobius"/>
    </source>
</evidence>
<comment type="caution">
    <text evidence="3">The sequence shown here is derived from an EMBL/GenBank/DDBJ whole genome shotgun (WGS) entry which is preliminary data.</text>
</comment>
<feature type="transmembrane region" description="Helical" evidence="2">
    <location>
        <begin position="113"/>
        <end position="135"/>
    </location>
</feature>
<protein>
    <submittedName>
        <fullName evidence="3">Uncharacterized protein</fullName>
    </submittedName>
</protein>
<dbReference type="AlphaFoldDB" id="A0A401WC60"/>
<keyword evidence="2" id="KW-0472">Membrane</keyword>
<keyword evidence="4" id="KW-1185">Reference proteome</keyword>
<feature type="compositionally biased region" description="Polar residues" evidence="1">
    <location>
        <begin position="1"/>
        <end position="10"/>
    </location>
</feature>
<reference evidence="3 4" key="1">
    <citation type="submission" date="2018-11" db="EMBL/GenBank/DDBJ databases">
        <title>Whole genome sequence of Streptomyces paromomycinus NBRC 15454(T).</title>
        <authorList>
            <person name="Komaki H."/>
            <person name="Tamura T."/>
        </authorList>
    </citation>
    <scope>NUCLEOTIDE SEQUENCE [LARGE SCALE GENOMIC DNA]</scope>
    <source>
        <strain evidence="3 4">NBRC 15454</strain>
    </source>
</reference>
<feature type="compositionally biased region" description="Gly residues" evidence="1">
    <location>
        <begin position="15"/>
        <end position="50"/>
    </location>
</feature>
<keyword evidence="2" id="KW-0812">Transmembrane</keyword>
<accession>A0A401WC60</accession>
<feature type="region of interest" description="Disordered" evidence="1">
    <location>
        <begin position="1"/>
        <end position="50"/>
    </location>
</feature>
<evidence type="ECO:0000313" key="3">
    <source>
        <dbReference type="EMBL" id="GCD46934.1"/>
    </source>
</evidence>